<dbReference type="SMART" id="SM00448">
    <property type="entry name" value="REC"/>
    <property type="match status" value="1"/>
</dbReference>
<evidence type="ECO:0000256" key="2">
    <source>
        <dbReference type="PROSITE-ProRule" id="PRU00169"/>
    </source>
</evidence>
<dbReference type="Proteomes" id="UP000253740">
    <property type="component" value="Unassembled WGS sequence"/>
</dbReference>
<feature type="domain" description="Response regulatory" evidence="3">
    <location>
        <begin position="250"/>
        <end position="366"/>
    </location>
</feature>
<evidence type="ECO:0000256" key="1">
    <source>
        <dbReference type="ARBA" id="ARBA00022553"/>
    </source>
</evidence>
<accession>A0A0K8QM09</accession>
<evidence type="ECO:0000313" key="5">
    <source>
        <dbReference type="Proteomes" id="UP000253740"/>
    </source>
</evidence>
<dbReference type="RefSeq" id="WP_062535271.1">
    <property type="nucleotide sequence ID" value="NZ_DF970161.1"/>
</dbReference>
<reference evidence="4" key="1">
    <citation type="submission" date="2015-08" db="EMBL/GenBank/DDBJ databases">
        <title>Complete DNA Sequence of Pseudomonas syringae pv. actinidiae, the Causal Agent of Kiwifruit Canker Disease.</title>
        <authorList>
            <person name="Rikkerink E.H.A."/>
            <person name="Fineran P.C."/>
        </authorList>
    </citation>
    <scope>NUCLEOTIDE SEQUENCE</scope>
    <source>
        <strain evidence="4">SkMP5</strain>
    </source>
</reference>
<dbReference type="PANTHER" id="PTHR44591:SF3">
    <property type="entry name" value="RESPONSE REGULATORY DOMAIN-CONTAINING PROTEIN"/>
    <property type="match status" value="1"/>
</dbReference>
<dbReference type="InterPro" id="IPR001789">
    <property type="entry name" value="Sig_transdc_resp-reg_receiver"/>
</dbReference>
<dbReference type="InterPro" id="IPR011006">
    <property type="entry name" value="CheY-like_superfamily"/>
</dbReference>
<organism evidence="4">
    <name type="scientific">Mizugakiibacter sediminis</name>
    <dbReference type="NCBI Taxonomy" id="1475481"/>
    <lineage>
        <taxon>Bacteria</taxon>
        <taxon>Pseudomonadati</taxon>
        <taxon>Pseudomonadota</taxon>
        <taxon>Gammaproteobacteria</taxon>
        <taxon>Lysobacterales</taxon>
        <taxon>Rhodanobacteraceae</taxon>
        <taxon>Mizugakiibacter</taxon>
    </lineage>
</organism>
<keyword evidence="1 2" id="KW-0597">Phosphoprotein</keyword>
<dbReference type="STRING" id="1475481.GCA_000953855_00774"/>
<dbReference type="PROSITE" id="PS50110">
    <property type="entry name" value="RESPONSE_REGULATORY"/>
    <property type="match status" value="1"/>
</dbReference>
<dbReference type="GO" id="GO:0000160">
    <property type="term" value="P:phosphorelay signal transduction system"/>
    <property type="evidence" value="ECO:0007669"/>
    <property type="project" value="InterPro"/>
</dbReference>
<dbReference type="Pfam" id="PF00072">
    <property type="entry name" value="Response_reg"/>
    <property type="match status" value="1"/>
</dbReference>
<dbReference type="SUPFAM" id="SSF52172">
    <property type="entry name" value="CheY-like"/>
    <property type="match status" value="1"/>
</dbReference>
<dbReference type="Gene3D" id="3.40.50.2300">
    <property type="match status" value="1"/>
</dbReference>
<keyword evidence="5" id="KW-1185">Reference proteome</keyword>
<dbReference type="InterPro" id="IPR050595">
    <property type="entry name" value="Bact_response_regulator"/>
</dbReference>
<evidence type="ECO:0000313" key="4">
    <source>
        <dbReference type="EMBL" id="GAP65472.1"/>
    </source>
</evidence>
<gene>
    <name evidence="4" type="ORF">MBSD_n0762</name>
</gene>
<evidence type="ECO:0000259" key="3">
    <source>
        <dbReference type="PROSITE" id="PS50110"/>
    </source>
</evidence>
<proteinExistence type="predicted"/>
<dbReference type="EMBL" id="DF970161">
    <property type="protein sequence ID" value="GAP65472.1"/>
    <property type="molecule type" value="Genomic_DNA"/>
</dbReference>
<dbReference type="PANTHER" id="PTHR44591">
    <property type="entry name" value="STRESS RESPONSE REGULATOR PROTEIN 1"/>
    <property type="match status" value="1"/>
</dbReference>
<dbReference type="OrthoDB" id="5966285at2"/>
<sequence length="380" mass="40610">MNQAAQRQEADVRARARDWAQRFEPLLRGPWTQDAALALHEELDRIANAADAASDEPLAIAAVELTVYLCYFVEDGNTPDAAQMEAMRRMARGLAGERVEPAAADDAPVTLTAPVTLAAPVAGATLMCLTDDPALVAELSIELAQHDIGLVAHASAESVLAASPFGGMHGVLVDASHLGALDTLARQGARLAAEAQRPLLIALLREAQVAQRMQALRAGADHVLAADAGLAALAARIARLLGSWKRDPLRVMVIDDDRSQAVFCESVLRHAGVVARLHSDPREALADIGAFAPEVVLLDLYMPEIDGLEMAARIREQPGTEFTSIVFISGDHEADTRFQALAAGGDDFLTKPVLPRHLIAAVVNRGRRARQLRARFEPAG</sequence>
<name>A0A0K8QM09_9GAMM</name>
<protein>
    <submittedName>
        <fullName evidence="4">Response regulator containing a CheY-like receiver domain and a GGDEF domain</fullName>
    </submittedName>
</protein>
<feature type="modified residue" description="4-aspartylphosphate" evidence="2">
    <location>
        <position position="299"/>
    </location>
</feature>
<dbReference type="AlphaFoldDB" id="A0A0K8QM09"/>